<accession>A0A9D3WLX0</accession>
<comment type="caution">
    <text evidence="1">The sequence shown here is derived from an EMBL/GenBank/DDBJ whole genome shotgun (WGS) entry which is preliminary data.</text>
</comment>
<dbReference type="EMBL" id="JAIQCV010000001">
    <property type="protein sequence ID" value="KAH1131048.1"/>
    <property type="molecule type" value="Genomic_DNA"/>
</dbReference>
<dbReference type="Proteomes" id="UP000828251">
    <property type="component" value="Unassembled WGS sequence"/>
</dbReference>
<protein>
    <submittedName>
        <fullName evidence="1">Uncharacterized protein</fullName>
    </submittedName>
</protein>
<proteinExistence type="predicted"/>
<reference evidence="1 2" key="1">
    <citation type="journal article" date="2021" name="Plant Biotechnol. J.">
        <title>Multi-omics assisted identification of the key and species-specific regulatory components of drought-tolerant mechanisms in Gossypium stocksii.</title>
        <authorList>
            <person name="Yu D."/>
            <person name="Ke L."/>
            <person name="Zhang D."/>
            <person name="Wu Y."/>
            <person name="Sun Y."/>
            <person name="Mei J."/>
            <person name="Sun J."/>
            <person name="Sun Y."/>
        </authorList>
    </citation>
    <scope>NUCLEOTIDE SEQUENCE [LARGE SCALE GENOMIC DNA]</scope>
    <source>
        <strain evidence="2">cv. E1</strain>
        <tissue evidence="1">Leaf</tissue>
    </source>
</reference>
<dbReference type="AlphaFoldDB" id="A0A9D3WLX0"/>
<organism evidence="1 2">
    <name type="scientific">Gossypium stocksii</name>
    <dbReference type="NCBI Taxonomy" id="47602"/>
    <lineage>
        <taxon>Eukaryota</taxon>
        <taxon>Viridiplantae</taxon>
        <taxon>Streptophyta</taxon>
        <taxon>Embryophyta</taxon>
        <taxon>Tracheophyta</taxon>
        <taxon>Spermatophyta</taxon>
        <taxon>Magnoliopsida</taxon>
        <taxon>eudicotyledons</taxon>
        <taxon>Gunneridae</taxon>
        <taxon>Pentapetalae</taxon>
        <taxon>rosids</taxon>
        <taxon>malvids</taxon>
        <taxon>Malvales</taxon>
        <taxon>Malvaceae</taxon>
        <taxon>Malvoideae</taxon>
        <taxon>Gossypium</taxon>
    </lineage>
</organism>
<name>A0A9D3WLX0_9ROSI</name>
<gene>
    <name evidence="1" type="ORF">J1N35_002426</name>
</gene>
<sequence>MHLLIYGQSVNLNLANYASLLTLRFLVNKTLKQSPAYLISIKKCEDEPLRDFGKRFNAATMVAKDAP</sequence>
<keyword evidence="2" id="KW-1185">Reference proteome</keyword>
<evidence type="ECO:0000313" key="1">
    <source>
        <dbReference type="EMBL" id="KAH1131048.1"/>
    </source>
</evidence>
<evidence type="ECO:0000313" key="2">
    <source>
        <dbReference type="Proteomes" id="UP000828251"/>
    </source>
</evidence>